<gene>
    <name evidence="1" type="ORF">AFUS01_LOCUS12295</name>
</gene>
<dbReference type="AlphaFoldDB" id="A0A8J2JNR3"/>
<evidence type="ECO:0000313" key="2">
    <source>
        <dbReference type="Proteomes" id="UP000708208"/>
    </source>
</evidence>
<protein>
    <submittedName>
        <fullName evidence="1">Uncharacterized protein</fullName>
    </submittedName>
</protein>
<proteinExistence type="predicted"/>
<reference evidence="1" key="1">
    <citation type="submission" date="2021-06" db="EMBL/GenBank/DDBJ databases">
        <authorList>
            <person name="Hodson N. C."/>
            <person name="Mongue J. A."/>
            <person name="Jaron S. K."/>
        </authorList>
    </citation>
    <scope>NUCLEOTIDE SEQUENCE</scope>
</reference>
<keyword evidence="2" id="KW-1185">Reference proteome</keyword>
<sequence>MIPGFYFTTRLELIIPGLARPELRSLAYDYVKSLSRKNTFNSIRQKTRIRVGKRFLRRHPGVSFRILQVNFSLSQIYNMEETCLSIVQKPLPILARRGTNSVGRITSGERGRLITAMYCCSATGVFIPPMLVFPGKRFKAESLNACPAGFVAREKDNITRRLALLDKEKELLVLEADIIRREKELLRINPLDDSNPHHEDITSVIYLSARQLLTLFDPLYVLLKNRSRKGLAGNKVQKS</sequence>
<comment type="caution">
    <text evidence="1">The sequence shown here is derived from an EMBL/GenBank/DDBJ whole genome shotgun (WGS) entry which is preliminary data.</text>
</comment>
<dbReference type="OrthoDB" id="4327074at2759"/>
<dbReference type="EMBL" id="CAJVCH010096408">
    <property type="protein sequence ID" value="CAG7723194.1"/>
    <property type="molecule type" value="Genomic_DNA"/>
</dbReference>
<organism evidence="1 2">
    <name type="scientific">Allacma fusca</name>
    <dbReference type="NCBI Taxonomy" id="39272"/>
    <lineage>
        <taxon>Eukaryota</taxon>
        <taxon>Metazoa</taxon>
        <taxon>Ecdysozoa</taxon>
        <taxon>Arthropoda</taxon>
        <taxon>Hexapoda</taxon>
        <taxon>Collembola</taxon>
        <taxon>Symphypleona</taxon>
        <taxon>Sminthuridae</taxon>
        <taxon>Allacma</taxon>
    </lineage>
</organism>
<dbReference type="Proteomes" id="UP000708208">
    <property type="component" value="Unassembled WGS sequence"/>
</dbReference>
<name>A0A8J2JNR3_9HEXA</name>
<accession>A0A8J2JNR3</accession>
<evidence type="ECO:0000313" key="1">
    <source>
        <dbReference type="EMBL" id="CAG7723194.1"/>
    </source>
</evidence>